<keyword evidence="1" id="KW-0472">Membrane</keyword>
<evidence type="ECO:0000313" key="2">
    <source>
        <dbReference type="EMBL" id="ABZ05859.1"/>
    </source>
</evidence>
<feature type="transmembrane region" description="Helical" evidence="1">
    <location>
        <begin position="6"/>
        <end position="30"/>
    </location>
</feature>
<evidence type="ECO:0000256" key="1">
    <source>
        <dbReference type="SAM" id="Phobius"/>
    </source>
</evidence>
<accession>B3SZV1</accession>
<keyword evidence="1" id="KW-0812">Transmembrane</keyword>
<keyword evidence="1" id="KW-1133">Transmembrane helix</keyword>
<proteinExistence type="predicted"/>
<dbReference type="EMBL" id="EU016559">
    <property type="protein sequence ID" value="ABZ05859.1"/>
    <property type="molecule type" value="Genomic_DNA"/>
</dbReference>
<protein>
    <submittedName>
        <fullName evidence="2">Uncharacterized protein</fullName>
    </submittedName>
</protein>
<reference evidence="2" key="1">
    <citation type="journal article" date="2008" name="ISME J.">
        <title>Genomic patterns of recombination, clonal divergence and environment in marine microbial populations.</title>
        <authorList>
            <person name="Konstantinidis K.T."/>
            <person name="Delong E.F."/>
        </authorList>
    </citation>
    <scope>NUCLEOTIDE SEQUENCE</scope>
</reference>
<organism evidence="2">
    <name type="scientific">uncultured marine microorganism HF4000_48F7</name>
    <dbReference type="NCBI Taxonomy" id="455500"/>
    <lineage>
        <taxon>unclassified sequences</taxon>
        <taxon>environmental samples</taxon>
    </lineage>
</organism>
<dbReference type="AlphaFoldDB" id="B3SZV1"/>
<name>B3SZV1_9ZZZZ</name>
<gene>
    <name evidence="2" type="ORF">ALOHA_HF400048F7ctg1g26</name>
</gene>
<sequence length="94" mass="10649">MPEDFVAILGDLGGTMASLAFAGYLIVYLLRGFAEERKIHLDKDSRNDDELRSLMRESNAALIKTMEQTNITLSEMRVAISQLHESIMNMERKS</sequence>